<dbReference type="EMBL" id="JAUNZN010000001">
    <property type="protein sequence ID" value="KAK4829119.1"/>
    <property type="molecule type" value="Genomic_DNA"/>
</dbReference>
<keyword evidence="2" id="KW-1185">Reference proteome</keyword>
<name>A0AAN7NRC5_MYCAM</name>
<accession>A0AAN7NRC5</accession>
<gene>
    <name evidence="1" type="ORF">QYF61_002157</name>
</gene>
<sequence>MLPENCIREQKVVSVTSDRTRGNGLTLHCGRFRLDIRKNLFTERVVKHWTRLPREVVESPSLQAFKRRVDAVFRDMV</sequence>
<protein>
    <submittedName>
        <fullName evidence="1">Uncharacterized protein</fullName>
    </submittedName>
</protein>
<evidence type="ECO:0000313" key="2">
    <source>
        <dbReference type="Proteomes" id="UP001333110"/>
    </source>
</evidence>
<dbReference type="AlphaFoldDB" id="A0AAN7NRC5"/>
<comment type="caution">
    <text evidence="1">The sequence shown here is derived from an EMBL/GenBank/DDBJ whole genome shotgun (WGS) entry which is preliminary data.</text>
</comment>
<proteinExistence type="predicted"/>
<reference evidence="1 2" key="1">
    <citation type="journal article" date="2023" name="J. Hered.">
        <title>Chromosome-level genome of the wood stork (Mycteria americana) provides insight into avian chromosome evolution.</title>
        <authorList>
            <person name="Flamio R. Jr."/>
            <person name="Ramstad K.M."/>
        </authorList>
    </citation>
    <scope>NUCLEOTIDE SEQUENCE [LARGE SCALE GENOMIC DNA]</scope>
    <source>
        <strain evidence="1">JAX WOST 10</strain>
    </source>
</reference>
<organism evidence="1 2">
    <name type="scientific">Mycteria americana</name>
    <name type="common">Wood stork</name>
    <dbReference type="NCBI Taxonomy" id="33587"/>
    <lineage>
        <taxon>Eukaryota</taxon>
        <taxon>Metazoa</taxon>
        <taxon>Chordata</taxon>
        <taxon>Craniata</taxon>
        <taxon>Vertebrata</taxon>
        <taxon>Euteleostomi</taxon>
        <taxon>Archelosauria</taxon>
        <taxon>Archosauria</taxon>
        <taxon>Dinosauria</taxon>
        <taxon>Saurischia</taxon>
        <taxon>Theropoda</taxon>
        <taxon>Coelurosauria</taxon>
        <taxon>Aves</taxon>
        <taxon>Neognathae</taxon>
        <taxon>Neoaves</taxon>
        <taxon>Aequornithes</taxon>
        <taxon>Ciconiiformes</taxon>
        <taxon>Ciconiidae</taxon>
        <taxon>Mycteria</taxon>
    </lineage>
</organism>
<evidence type="ECO:0000313" key="1">
    <source>
        <dbReference type="EMBL" id="KAK4829119.1"/>
    </source>
</evidence>
<dbReference type="Proteomes" id="UP001333110">
    <property type="component" value="Unassembled WGS sequence"/>
</dbReference>